<feature type="region of interest" description="Disordered" evidence="1">
    <location>
        <begin position="709"/>
        <end position="757"/>
    </location>
</feature>
<protein>
    <recommendedName>
        <fullName evidence="6">Mucin family signaling protein Msb2</fullName>
    </recommendedName>
</protein>
<keyword evidence="5" id="KW-1185">Reference proteome</keyword>
<feature type="compositionally biased region" description="Low complexity" evidence="1">
    <location>
        <begin position="195"/>
        <end position="237"/>
    </location>
</feature>
<sequence>MVASVASLLAVFLSVGGLELVAAQQAPDAHAMKRRFVPKHMKRYINYQRSEEGKPLDDFLEKAGLGTKTTGANPPPPPPTETTLPAVVVTLSIDKDGKTHTISGPLPAGATIASATTNVVTIVGPGAPPAAPTSHKDTLPASSEKELAPGDSTTHHAPTAKKEGADAPASSSSSPATESQDGGILDDVKNFFGVSSSTDSTGASSTTSDSKPPPSSDSKAAASSDSQHAPSAASSASVTATPESTDGSFLDDVKNFFGDTSSSDSVSATSSASDSKPASSAASGSSVHPTASSTDGGLLDDFKNFFGDSSSTGSPSSGAPLSSTADASTTKAPSTSTPGASSSRSTGNLLDAFTDLFNPDTSSSSATHAPSTNASSSGLSATPTSVPPSSTTGLFNLPSEMSSLLGWTSGLESPGPHSTLPPGAATSSALFPGAPSGSTGFPPFTLISPSVPTTTPGGASSTEGAGGHGSTTGGSTAVPTAKPTAKPTSPGSPTSAPSTAPPTHPPSSTSTETPTPTSTSETTETPKPPPETTEAPKPTSSDTDDWVDNTIIYETQTHTVQDPGATQTTSESNSQPTALPGSITPPTFGNIPENSTLIQLGFTRELSYDFVATHTMSSSQIFRYIPLGLQHALRLAADQVAMFAIQPYGNEARDGYLTTLAMAYVPWDQIDTLRKYLHNPISPLYEQPSESEKRLFSLIDPSIPLLVSGEPAAGGSGSGGQSGSSNGGSDGSSDGDDSQTDSGDAGASSSSSTKASSVGIGCGVVAGAAAYGAGMFWLARRYRKKRQLHQRSSSTVDQQSEGRDAAGRLSPNSQSSRGMISAPVMAENSLGWN</sequence>
<feature type="compositionally biased region" description="Gly residues" evidence="1">
    <location>
        <begin position="712"/>
        <end position="730"/>
    </location>
</feature>
<keyword evidence="2" id="KW-0812">Transmembrane</keyword>
<accession>A0A2J5HIT1</accession>
<feature type="compositionally biased region" description="Low complexity" evidence="1">
    <location>
        <begin position="448"/>
        <end position="463"/>
    </location>
</feature>
<feature type="compositionally biased region" description="Polar residues" evidence="1">
    <location>
        <begin position="238"/>
        <end position="247"/>
    </location>
</feature>
<feature type="compositionally biased region" description="Polar residues" evidence="1">
    <location>
        <begin position="790"/>
        <end position="799"/>
    </location>
</feature>
<dbReference type="PANTHER" id="PTHR35778">
    <property type="entry name" value="SIGNALING MUCIN HKR1-RELATED"/>
    <property type="match status" value="1"/>
</dbReference>
<feature type="chain" id="PRO_5014392605" description="Mucin family signaling protein Msb2" evidence="3">
    <location>
        <begin position="24"/>
        <end position="833"/>
    </location>
</feature>
<name>A0A2J5HIT1_9EURO</name>
<feature type="compositionally biased region" description="Low complexity" evidence="1">
    <location>
        <begin position="309"/>
        <end position="346"/>
    </location>
</feature>
<dbReference type="GO" id="GO:0009986">
    <property type="term" value="C:cell surface"/>
    <property type="evidence" value="ECO:0007669"/>
    <property type="project" value="TreeGrafter"/>
</dbReference>
<feature type="compositionally biased region" description="Basic and acidic residues" evidence="1">
    <location>
        <begin position="134"/>
        <end position="148"/>
    </location>
</feature>
<feature type="compositionally biased region" description="Low complexity" evidence="1">
    <location>
        <begin position="532"/>
        <end position="541"/>
    </location>
</feature>
<organism evidence="4 5">
    <name type="scientific">Aspergillus taichungensis</name>
    <dbReference type="NCBI Taxonomy" id="482145"/>
    <lineage>
        <taxon>Eukaryota</taxon>
        <taxon>Fungi</taxon>
        <taxon>Dikarya</taxon>
        <taxon>Ascomycota</taxon>
        <taxon>Pezizomycotina</taxon>
        <taxon>Eurotiomycetes</taxon>
        <taxon>Eurotiomycetidae</taxon>
        <taxon>Eurotiales</taxon>
        <taxon>Aspergillaceae</taxon>
        <taxon>Aspergillus</taxon>
        <taxon>Aspergillus subgen. Circumdati</taxon>
    </lineage>
</organism>
<dbReference type="GO" id="GO:0005886">
    <property type="term" value="C:plasma membrane"/>
    <property type="evidence" value="ECO:0007669"/>
    <property type="project" value="InterPro"/>
</dbReference>
<dbReference type="GO" id="GO:0030427">
    <property type="term" value="C:site of polarized growth"/>
    <property type="evidence" value="ECO:0007669"/>
    <property type="project" value="TreeGrafter"/>
</dbReference>
<feature type="region of interest" description="Disordered" evidence="1">
    <location>
        <begin position="124"/>
        <end position="590"/>
    </location>
</feature>
<evidence type="ECO:0000313" key="5">
    <source>
        <dbReference type="Proteomes" id="UP000235023"/>
    </source>
</evidence>
<evidence type="ECO:0000256" key="3">
    <source>
        <dbReference type="SAM" id="SignalP"/>
    </source>
</evidence>
<keyword evidence="2" id="KW-1133">Transmembrane helix</keyword>
<dbReference type="AlphaFoldDB" id="A0A2J5HIT1"/>
<keyword evidence="2" id="KW-0472">Membrane</keyword>
<dbReference type="InterPro" id="IPR039295">
    <property type="entry name" value="MSB2"/>
</dbReference>
<evidence type="ECO:0000256" key="2">
    <source>
        <dbReference type="SAM" id="Phobius"/>
    </source>
</evidence>
<feature type="compositionally biased region" description="Low complexity" evidence="1">
    <location>
        <begin position="361"/>
        <end position="392"/>
    </location>
</feature>
<feature type="compositionally biased region" description="Polar residues" evidence="1">
    <location>
        <begin position="552"/>
        <end position="577"/>
    </location>
</feature>
<evidence type="ECO:0000313" key="4">
    <source>
        <dbReference type="EMBL" id="PLN76958.1"/>
    </source>
</evidence>
<feature type="compositionally biased region" description="Low complexity" evidence="1">
    <location>
        <begin position="506"/>
        <end position="525"/>
    </location>
</feature>
<feature type="transmembrane region" description="Helical" evidence="2">
    <location>
        <begin position="758"/>
        <end position="779"/>
    </location>
</feature>
<dbReference type="EMBL" id="KZ559606">
    <property type="protein sequence ID" value="PLN76958.1"/>
    <property type="molecule type" value="Genomic_DNA"/>
</dbReference>
<dbReference type="GO" id="GO:0007232">
    <property type="term" value="P:osmosensory signaling pathway via Sho1 osmosensor"/>
    <property type="evidence" value="ECO:0007669"/>
    <property type="project" value="InterPro"/>
</dbReference>
<evidence type="ECO:0008006" key="6">
    <source>
        <dbReference type="Google" id="ProtNLM"/>
    </source>
</evidence>
<feature type="region of interest" description="Disordered" evidence="1">
    <location>
        <begin position="787"/>
        <end position="822"/>
    </location>
</feature>
<dbReference type="GO" id="GO:0005034">
    <property type="term" value="F:osmosensor activity"/>
    <property type="evidence" value="ECO:0007669"/>
    <property type="project" value="InterPro"/>
</dbReference>
<feature type="compositionally biased region" description="Low complexity" evidence="1">
    <location>
        <begin position="740"/>
        <end position="757"/>
    </location>
</feature>
<reference evidence="5" key="1">
    <citation type="submission" date="2017-12" db="EMBL/GenBank/DDBJ databases">
        <authorList>
            <consortium name="DOE Joint Genome Institute"/>
            <person name="Mondo S.J."/>
            <person name="Kjaerbolling I."/>
            <person name="Vesth T.C."/>
            <person name="Frisvad J.C."/>
            <person name="Nybo J.L."/>
            <person name="Theobald S."/>
            <person name="Kuo A."/>
            <person name="Bowyer P."/>
            <person name="Matsuda Y."/>
            <person name="Lyhne E.K."/>
            <person name="Kogle M.E."/>
            <person name="Clum A."/>
            <person name="Lipzen A."/>
            <person name="Salamov A."/>
            <person name="Ngan C.Y."/>
            <person name="Daum C."/>
            <person name="Chiniquy J."/>
            <person name="Barry K."/>
            <person name="LaButti K."/>
            <person name="Haridas S."/>
            <person name="Simmons B.A."/>
            <person name="Magnuson J.K."/>
            <person name="Mortensen U.H."/>
            <person name="Larsen T.O."/>
            <person name="Grigoriev I.V."/>
            <person name="Baker S.E."/>
            <person name="Andersen M.R."/>
            <person name="Nordberg H.P."/>
            <person name="Cantor M.N."/>
            <person name="Hua S.X."/>
        </authorList>
    </citation>
    <scope>NUCLEOTIDE SEQUENCE [LARGE SCALE GENOMIC DNA]</scope>
    <source>
        <strain evidence="5">IBT 19404</strain>
    </source>
</reference>
<feature type="compositionally biased region" description="Low complexity" evidence="1">
    <location>
        <begin position="261"/>
        <end position="286"/>
    </location>
</feature>
<dbReference type="PANTHER" id="PTHR35778:SF1">
    <property type="entry name" value="SIGNALING MUCIN HKR1-RELATED"/>
    <property type="match status" value="1"/>
</dbReference>
<feature type="compositionally biased region" description="Low complexity" evidence="1">
    <location>
        <begin position="473"/>
        <end position="498"/>
    </location>
</feature>
<dbReference type="OrthoDB" id="3366093at2759"/>
<keyword evidence="3" id="KW-0732">Signal</keyword>
<dbReference type="Proteomes" id="UP000235023">
    <property type="component" value="Unassembled WGS sequence"/>
</dbReference>
<dbReference type="GO" id="GO:0031505">
    <property type="term" value="P:fungal-type cell wall organization"/>
    <property type="evidence" value="ECO:0007669"/>
    <property type="project" value="TreeGrafter"/>
</dbReference>
<gene>
    <name evidence="4" type="ORF">BDW42DRAFT_177757</name>
</gene>
<proteinExistence type="predicted"/>
<feature type="compositionally biased region" description="Low complexity" evidence="1">
    <location>
        <begin position="167"/>
        <end position="176"/>
    </location>
</feature>
<feature type="signal peptide" evidence="3">
    <location>
        <begin position="1"/>
        <end position="23"/>
    </location>
</feature>
<dbReference type="GO" id="GO:0001402">
    <property type="term" value="P:signal transduction involved in filamentous growth"/>
    <property type="evidence" value="ECO:0007669"/>
    <property type="project" value="TreeGrafter"/>
</dbReference>
<dbReference type="GO" id="GO:0030010">
    <property type="term" value="P:establishment of cell polarity"/>
    <property type="evidence" value="ECO:0007669"/>
    <property type="project" value="TreeGrafter"/>
</dbReference>
<dbReference type="GO" id="GO:0005576">
    <property type="term" value="C:extracellular region"/>
    <property type="evidence" value="ECO:0007669"/>
    <property type="project" value="TreeGrafter"/>
</dbReference>
<evidence type="ECO:0000256" key="1">
    <source>
        <dbReference type="SAM" id="MobiDB-lite"/>
    </source>
</evidence>
<dbReference type="GO" id="GO:0006972">
    <property type="term" value="P:hyperosmotic response"/>
    <property type="evidence" value="ECO:0007669"/>
    <property type="project" value="TreeGrafter"/>
</dbReference>